<keyword evidence="5 6" id="KW-0472">Membrane</keyword>
<evidence type="ECO:0000256" key="2">
    <source>
        <dbReference type="ARBA" id="ARBA00022475"/>
    </source>
</evidence>
<dbReference type="GO" id="GO:0006865">
    <property type="term" value="P:amino acid transport"/>
    <property type="evidence" value="ECO:0007669"/>
    <property type="project" value="InterPro"/>
</dbReference>
<evidence type="ECO:0000256" key="6">
    <source>
        <dbReference type="SAM" id="Phobius"/>
    </source>
</evidence>
<dbReference type="KEGG" id="mefw:F1737_11230"/>
<reference evidence="7 8" key="1">
    <citation type="submission" date="2019-09" db="EMBL/GenBank/DDBJ databases">
        <title>The complete genome of Methanoplanus sp. FWC-SCC4.</title>
        <authorList>
            <person name="Chen S.-C."/>
            <person name="Zhou Y.-Z."/>
            <person name="Lai M.-C."/>
        </authorList>
    </citation>
    <scope>NUCLEOTIDE SEQUENCE [LARGE SCALE GENOMIC DNA]</scope>
    <source>
        <strain evidence="7 8">FWC-SCC4</strain>
    </source>
</reference>
<dbReference type="GeneID" id="85230750"/>
<evidence type="ECO:0000256" key="1">
    <source>
        <dbReference type="ARBA" id="ARBA00004651"/>
    </source>
</evidence>
<feature type="transmembrane region" description="Helical" evidence="6">
    <location>
        <begin position="49"/>
        <end position="67"/>
    </location>
</feature>
<dbReference type="InterPro" id="IPR001123">
    <property type="entry name" value="LeuE-type"/>
</dbReference>
<dbReference type="RefSeq" id="WP_317136672.1">
    <property type="nucleotide sequence ID" value="NZ_CP043875.1"/>
</dbReference>
<feature type="transmembrane region" description="Helical" evidence="6">
    <location>
        <begin position="179"/>
        <end position="200"/>
    </location>
</feature>
<dbReference type="PANTHER" id="PTHR38825:SF1">
    <property type="entry name" value="TRANSPORTER, LYSE FAMILY"/>
    <property type="match status" value="1"/>
</dbReference>
<evidence type="ECO:0000313" key="7">
    <source>
        <dbReference type="EMBL" id="WOF17212.1"/>
    </source>
</evidence>
<dbReference type="PANTHER" id="PTHR38825">
    <property type="entry name" value="LYSINE EXPORTER PROTEIN (LYSE/YGGA)"/>
    <property type="match status" value="1"/>
</dbReference>
<feature type="transmembrane region" description="Helical" evidence="6">
    <location>
        <begin position="6"/>
        <end position="28"/>
    </location>
</feature>
<organism evidence="7 8">
    <name type="scientific">Methanochimaera problematica</name>
    <dbReference type="NCBI Taxonomy" id="2609417"/>
    <lineage>
        <taxon>Archaea</taxon>
        <taxon>Methanobacteriati</taxon>
        <taxon>Methanobacteriota</taxon>
        <taxon>Stenosarchaea group</taxon>
        <taxon>Methanomicrobia</taxon>
        <taxon>Methanomicrobiales</taxon>
        <taxon>Methanomicrobiaceae</taxon>
        <taxon>Methanochimaera</taxon>
    </lineage>
</organism>
<dbReference type="Proteomes" id="UP001301797">
    <property type="component" value="Chromosome"/>
</dbReference>
<dbReference type="GO" id="GO:0005886">
    <property type="term" value="C:plasma membrane"/>
    <property type="evidence" value="ECO:0007669"/>
    <property type="project" value="UniProtKB-SubCell"/>
</dbReference>
<dbReference type="EMBL" id="CP043875">
    <property type="protein sequence ID" value="WOF17212.1"/>
    <property type="molecule type" value="Genomic_DNA"/>
</dbReference>
<evidence type="ECO:0000256" key="5">
    <source>
        <dbReference type="ARBA" id="ARBA00023136"/>
    </source>
</evidence>
<evidence type="ECO:0000256" key="3">
    <source>
        <dbReference type="ARBA" id="ARBA00022692"/>
    </source>
</evidence>
<evidence type="ECO:0000313" key="8">
    <source>
        <dbReference type="Proteomes" id="UP001301797"/>
    </source>
</evidence>
<feature type="transmembrane region" description="Helical" evidence="6">
    <location>
        <begin position="73"/>
        <end position="90"/>
    </location>
</feature>
<comment type="subcellular location">
    <subcellularLocation>
        <location evidence="1">Cell membrane</location>
        <topology evidence="1">Multi-pass membrane protein</topology>
    </subcellularLocation>
</comment>
<gene>
    <name evidence="7" type="ORF">F1737_11230</name>
</gene>
<keyword evidence="4 6" id="KW-1133">Transmembrane helix</keyword>
<keyword evidence="2" id="KW-1003">Cell membrane</keyword>
<keyword evidence="8" id="KW-1185">Reference proteome</keyword>
<proteinExistence type="predicted"/>
<dbReference type="Pfam" id="PF01810">
    <property type="entry name" value="LysE"/>
    <property type="match status" value="1"/>
</dbReference>
<evidence type="ECO:0000256" key="4">
    <source>
        <dbReference type="ARBA" id="ARBA00022989"/>
    </source>
</evidence>
<sequence length="205" mass="21936">MESLTGFFALSFIIGLTGAIAPGPTLIATIKSSLDTGWVAGPKISAGHMLIEAFFGLVIIYGFSIFLLEYTNIIGFAGGVALIVFGILNIKCGISPVLPGEEAVSVTNPYLAGIITSASNPYFWIWWLTVGSGFLLDGLKAGTIFAAAFITGHWMSDLCWFSAVSTCTSRGKNMMNTKIYGYIIILCGVFLVMFGLYYIISSYGI</sequence>
<accession>A0AA97FDT3</accession>
<protein>
    <submittedName>
        <fullName evidence="7">LysE family translocator</fullName>
    </submittedName>
</protein>
<dbReference type="AlphaFoldDB" id="A0AA97FDT3"/>
<keyword evidence="3 6" id="KW-0812">Transmembrane</keyword>
<name>A0AA97FDT3_9EURY</name>